<evidence type="ECO:0000256" key="5">
    <source>
        <dbReference type="PIRSR" id="PIRSR600888-1"/>
    </source>
</evidence>
<evidence type="ECO:0000256" key="2">
    <source>
        <dbReference type="ARBA" id="ARBA00001997"/>
    </source>
</evidence>
<comment type="subunit">
    <text evidence="7">Homodimer.</text>
</comment>
<dbReference type="InterPro" id="IPR000888">
    <property type="entry name" value="RmlC-like"/>
</dbReference>
<dbReference type="RefSeq" id="WP_141384490.1">
    <property type="nucleotide sequence ID" value="NZ_BJNF01000079.1"/>
</dbReference>
<dbReference type="Gene3D" id="2.60.120.10">
    <property type="entry name" value="Jelly Rolls"/>
    <property type="match status" value="1"/>
</dbReference>
<dbReference type="PANTHER" id="PTHR21047:SF2">
    <property type="entry name" value="THYMIDINE DIPHOSPHO-4-KETO-RHAMNOSE 3,5-EPIMERASE"/>
    <property type="match status" value="1"/>
</dbReference>
<dbReference type="Proteomes" id="UP000318825">
    <property type="component" value="Unassembled WGS sequence"/>
</dbReference>
<sequence>MNVISTAIPEVLIIEPRIVGDSRGFFLETYQLERYATHGISRPFVQDNLSRSGRDVLRGLHFQNPMSQGKLVSVARGRVLDVAVDVRHGSPTFGRHVAVELDDENRRQLWVPRGFAHGFVVLSDTADFSYKCDNNYSLKDEIVVRWNDPELAIAWGIDNPSLSARDSTAPLLKDIARLPRYGEV</sequence>
<comment type="caution">
    <text evidence="8">The sequence shown here is derived from an EMBL/GenBank/DDBJ whole genome shotgun (WGS) entry which is preliminary data.</text>
</comment>
<dbReference type="CDD" id="cd00438">
    <property type="entry name" value="cupin_RmlC"/>
    <property type="match status" value="1"/>
</dbReference>
<evidence type="ECO:0000256" key="1">
    <source>
        <dbReference type="ARBA" id="ARBA00001298"/>
    </source>
</evidence>
<dbReference type="InterPro" id="IPR011051">
    <property type="entry name" value="RmlC_Cupin_sf"/>
</dbReference>
<evidence type="ECO:0000313" key="8">
    <source>
        <dbReference type="EMBL" id="GEC16815.1"/>
    </source>
</evidence>
<dbReference type="InterPro" id="IPR014710">
    <property type="entry name" value="RmlC-like_jellyroll"/>
</dbReference>
<accession>A0A4Y3WDV3</accession>
<evidence type="ECO:0000256" key="4">
    <source>
        <dbReference type="ARBA" id="ARBA00019595"/>
    </source>
</evidence>
<feature type="active site" description="Proton acceptor" evidence="5">
    <location>
        <position position="61"/>
    </location>
</feature>
<dbReference type="GO" id="GO:0008830">
    <property type="term" value="F:dTDP-4-dehydrorhamnose 3,5-epimerase activity"/>
    <property type="evidence" value="ECO:0007669"/>
    <property type="project" value="UniProtKB-UniRule"/>
</dbReference>
<evidence type="ECO:0000256" key="6">
    <source>
        <dbReference type="PIRSR" id="PIRSR600888-3"/>
    </source>
</evidence>
<dbReference type="GO" id="GO:0000271">
    <property type="term" value="P:polysaccharide biosynthetic process"/>
    <property type="evidence" value="ECO:0007669"/>
    <property type="project" value="TreeGrafter"/>
</dbReference>
<protein>
    <recommendedName>
        <fullName evidence="4 7">dTDP-4-dehydrorhamnose 3,5-epimerase</fullName>
        <ecNumber evidence="3 7">5.1.3.13</ecNumber>
    </recommendedName>
    <alternativeName>
        <fullName evidence="7">Thymidine diphospho-4-keto-rhamnose 3,5-epimerase</fullName>
    </alternativeName>
</protein>
<evidence type="ECO:0000313" key="9">
    <source>
        <dbReference type="Proteomes" id="UP000318825"/>
    </source>
</evidence>
<comment type="function">
    <text evidence="2 7">Catalyzes the epimerization of the C3' and C5'positions of dTDP-6-deoxy-D-xylo-4-hexulose, forming dTDP-6-deoxy-L-lyxo-4-hexulose.</text>
</comment>
<dbReference type="OrthoDB" id="9800680at2"/>
<organism evidence="8 9">
    <name type="scientific">Nitrobacter winogradskyi</name>
    <name type="common">Nitrobacter agilis</name>
    <dbReference type="NCBI Taxonomy" id="913"/>
    <lineage>
        <taxon>Bacteria</taxon>
        <taxon>Pseudomonadati</taxon>
        <taxon>Pseudomonadota</taxon>
        <taxon>Alphaproteobacteria</taxon>
        <taxon>Hyphomicrobiales</taxon>
        <taxon>Nitrobacteraceae</taxon>
        <taxon>Nitrobacter</taxon>
    </lineage>
</organism>
<comment type="similarity">
    <text evidence="7">Belongs to the dTDP-4-dehydrorhamnose 3,5-epimerase family.</text>
</comment>
<dbReference type="EMBL" id="BJNF01000079">
    <property type="protein sequence ID" value="GEC16815.1"/>
    <property type="molecule type" value="Genomic_DNA"/>
</dbReference>
<feature type="active site" description="Proton donor" evidence="5">
    <location>
        <position position="130"/>
    </location>
</feature>
<dbReference type="GO" id="GO:0005829">
    <property type="term" value="C:cytosol"/>
    <property type="evidence" value="ECO:0007669"/>
    <property type="project" value="TreeGrafter"/>
</dbReference>
<reference evidence="8 9" key="1">
    <citation type="submission" date="2019-06" db="EMBL/GenBank/DDBJ databases">
        <title>Whole genome shotgun sequence of Nitrobacter winogradskyi NBRC 14297.</title>
        <authorList>
            <person name="Hosoyama A."/>
            <person name="Uohara A."/>
            <person name="Ohji S."/>
            <person name="Ichikawa N."/>
        </authorList>
    </citation>
    <scope>NUCLEOTIDE SEQUENCE [LARGE SCALE GENOMIC DNA]</scope>
    <source>
        <strain evidence="8 9">NBRC 14297</strain>
    </source>
</reference>
<dbReference type="UniPathway" id="UPA00124"/>
<dbReference type="AlphaFoldDB" id="A0A4Y3WDV3"/>
<dbReference type="PANTHER" id="PTHR21047">
    <property type="entry name" value="DTDP-6-DEOXY-D-GLUCOSE-3,5 EPIMERASE"/>
    <property type="match status" value="1"/>
</dbReference>
<proteinExistence type="inferred from homology"/>
<dbReference type="SUPFAM" id="SSF51182">
    <property type="entry name" value="RmlC-like cupins"/>
    <property type="match status" value="1"/>
</dbReference>
<comment type="pathway">
    <text evidence="7">Carbohydrate biosynthesis; dTDP-L-rhamnose biosynthesis.</text>
</comment>
<keyword evidence="7" id="KW-0413">Isomerase</keyword>
<dbReference type="GO" id="GO:0019305">
    <property type="term" value="P:dTDP-rhamnose biosynthetic process"/>
    <property type="evidence" value="ECO:0007669"/>
    <property type="project" value="UniProtKB-UniRule"/>
</dbReference>
<name>A0A4Y3WDV3_NITWI</name>
<feature type="site" description="Participates in a stacking interaction with the thymidine ring of dTDP-4-oxo-6-deoxyglucose" evidence="6">
    <location>
        <position position="136"/>
    </location>
</feature>
<evidence type="ECO:0000256" key="3">
    <source>
        <dbReference type="ARBA" id="ARBA00012098"/>
    </source>
</evidence>
<evidence type="ECO:0000256" key="7">
    <source>
        <dbReference type="RuleBase" id="RU364069"/>
    </source>
</evidence>
<dbReference type="NCBIfam" id="TIGR01221">
    <property type="entry name" value="rmlC"/>
    <property type="match status" value="1"/>
</dbReference>
<comment type="catalytic activity">
    <reaction evidence="1 7">
        <text>dTDP-4-dehydro-6-deoxy-alpha-D-glucose = dTDP-4-dehydro-beta-L-rhamnose</text>
        <dbReference type="Rhea" id="RHEA:16969"/>
        <dbReference type="ChEBI" id="CHEBI:57649"/>
        <dbReference type="ChEBI" id="CHEBI:62830"/>
        <dbReference type="EC" id="5.1.3.13"/>
    </reaction>
</comment>
<dbReference type="EC" id="5.1.3.13" evidence="3 7"/>
<gene>
    <name evidence="8" type="primary">rfbC-2</name>
    <name evidence="8" type="ORF">NWI01_27070</name>
</gene>
<dbReference type="Pfam" id="PF00908">
    <property type="entry name" value="dTDP_sugar_isom"/>
    <property type="match status" value="1"/>
</dbReference>